<dbReference type="RefSeq" id="WP_084472382.1">
    <property type="nucleotide sequence ID" value="NZ_SMFR01000002.1"/>
</dbReference>
<dbReference type="Proteomes" id="UP000294856">
    <property type="component" value="Unassembled WGS sequence"/>
</dbReference>
<organism evidence="3 4">
    <name type="scientific">Nocardia alba</name>
    <dbReference type="NCBI Taxonomy" id="225051"/>
    <lineage>
        <taxon>Bacteria</taxon>
        <taxon>Bacillati</taxon>
        <taxon>Actinomycetota</taxon>
        <taxon>Actinomycetes</taxon>
        <taxon>Mycobacteriales</taxon>
        <taxon>Nocardiaceae</taxon>
        <taxon>Nocardia</taxon>
    </lineage>
</organism>
<dbReference type="SUPFAM" id="SSF56524">
    <property type="entry name" value="Oxidoreductase molybdopterin-binding domain"/>
    <property type="match status" value="1"/>
</dbReference>
<gene>
    <name evidence="3" type="ORF">DFR71_3578</name>
</gene>
<name>A0A4V2PBI4_9NOCA</name>
<feature type="transmembrane region" description="Helical" evidence="1">
    <location>
        <begin position="35"/>
        <end position="57"/>
    </location>
</feature>
<reference evidence="3 4" key="1">
    <citation type="submission" date="2019-03" db="EMBL/GenBank/DDBJ databases">
        <title>Genomic Encyclopedia of Type Strains, Phase IV (KMG-IV): sequencing the most valuable type-strain genomes for metagenomic binning, comparative biology and taxonomic classification.</title>
        <authorList>
            <person name="Goeker M."/>
        </authorList>
    </citation>
    <scope>NUCLEOTIDE SEQUENCE [LARGE SCALE GENOMIC DNA]</scope>
    <source>
        <strain evidence="3 4">DSM 44684</strain>
    </source>
</reference>
<feature type="transmembrane region" description="Helical" evidence="1">
    <location>
        <begin position="77"/>
        <end position="99"/>
    </location>
</feature>
<proteinExistence type="predicted"/>
<feature type="transmembrane region" description="Helical" evidence="1">
    <location>
        <begin position="120"/>
        <end position="139"/>
    </location>
</feature>
<feature type="transmembrane region" description="Helical" evidence="1">
    <location>
        <begin position="201"/>
        <end position="219"/>
    </location>
</feature>
<dbReference type="InterPro" id="IPR036374">
    <property type="entry name" value="OxRdtase_Mopterin-bd_sf"/>
</dbReference>
<dbReference type="CDD" id="cd00321">
    <property type="entry name" value="SO_family_Moco"/>
    <property type="match status" value="1"/>
</dbReference>
<evidence type="ECO:0000313" key="4">
    <source>
        <dbReference type="Proteomes" id="UP000294856"/>
    </source>
</evidence>
<evidence type="ECO:0000259" key="2">
    <source>
        <dbReference type="Pfam" id="PF00174"/>
    </source>
</evidence>
<keyword evidence="4" id="KW-1185">Reference proteome</keyword>
<dbReference type="Gene3D" id="3.90.420.10">
    <property type="entry name" value="Oxidoreductase, molybdopterin-binding domain"/>
    <property type="match status" value="1"/>
</dbReference>
<keyword evidence="1" id="KW-0812">Transmembrane</keyword>
<keyword evidence="1" id="KW-1133">Transmembrane helix</keyword>
<comment type="caution">
    <text evidence="3">The sequence shown here is derived from an EMBL/GenBank/DDBJ whole genome shotgun (WGS) entry which is preliminary data.</text>
</comment>
<dbReference type="STRING" id="1210063.GCA_001612665_01239"/>
<accession>A0A4V2PBI4</accession>
<sequence>MNDEHPTSTTSELLLPDALSTQISPARSTAVAARVGILLGIAITICFLTGLISHGIQRPPAWFWWPAHPVWLYRVTQGAHVISGVIAIPLVIVKLWSVYPRLFARPLLGNPLRMLERGSIAVLVGSTIFQLVTGLFNTAQYYPWRFFFTTTHYAFAFIAAGALAVHLAIKLPVVRDALARPEVTVPVGESSTEVAGISRRVVVGSAIAAAAVAAIAVAGQTVPLLRRVSVLAPRSGTGPQGVPVNRTAAQAGVTEAARAPSYRLVVTVGERTREFSLADLTALPQTTATLPIACVEGWSVGAEWSGVAVRDLLDAVGTYRGEDVVFQSLERGGLYNRSVLPQPHIEAADSLVALRIGGEELDIEHGYPCRLIAPNRPGVLQTKWLSTVAVLR</sequence>
<dbReference type="OrthoDB" id="5241952at2"/>
<keyword evidence="1" id="KW-0472">Membrane</keyword>
<dbReference type="EMBL" id="SMFR01000002">
    <property type="protein sequence ID" value="TCJ97535.1"/>
    <property type="molecule type" value="Genomic_DNA"/>
</dbReference>
<dbReference type="InterPro" id="IPR000572">
    <property type="entry name" value="OxRdtase_Mopterin-bd_dom"/>
</dbReference>
<feature type="transmembrane region" description="Helical" evidence="1">
    <location>
        <begin position="151"/>
        <end position="169"/>
    </location>
</feature>
<dbReference type="AlphaFoldDB" id="A0A4V2PBI4"/>
<dbReference type="Pfam" id="PF00174">
    <property type="entry name" value="Oxidored_molyb"/>
    <property type="match status" value="1"/>
</dbReference>
<evidence type="ECO:0000256" key="1">
    <source>
        <dbReference type="SAM" id="Phobius"/>
    </source>
</evidence>
<protein>
    <submittedName>
        <fullName evidence="3">DMSO/TMAO reductase YedYZ molybdopterin-dependent catalytic subunit</fullName>
    </submittedName>
</protein>
<evidence type="ECO:0000313" key="3">
    <source>
        <dbReference type="EMBL" id="TCJ97535.1"/>
    </source>
</evidence>
<dbReference type="PANTHER" id="PTHR43032">
    <property type="entry name" value="PROTEIN-METHIONINE-SULFOXIDE REDUCTASE"/>
    <property type="match status" value="1"/>
</dbReference>
<dbReference type="PANTHER" id="PTHR43032:SF2">
    <property type="entry name" value="BLL0505 PROTEIN"/>
    <property type="match status" value="1"/>
</dbReference>
<feature type="domain" description="Oxidoreductase molybdopterin-binding" evidence="2">
    <location>
        <begin position="257"/>
        <end position="391"/>
    </location>
</feature>